<comment type="caution">
    <text evidence="2">The sequence shown here is derived from an EMBL/GenBank/DDBJ whole genome shotgun (WGS) entry which is preliminary data.</text>
</comment>
<feature type="transmembrane region" description="Helical" evidence="1">
    <location>
        <begin position="109"/>
        <end position="127"/>
    </location>
</feature>
<evidence type="ECO:0000256" key="1">
    <source>
        <dbReference type="SAM" id="Phobius"/>
    </source>
</evidence>
<evidence type="ECO:0000313" key="3">
    <source>
        <dbReference type="Proteomes" id="UP000653358"/>
    </source>
</evidence>
<dbReference type="InterPro" id="IPR014591">
    <property type="entry name" value="UCP034455"/>
</dbReference>
<feature type="transmembrane region" description="Helical" evidence="1">
    <location>
        <begin position="85"/>
        <end position="104"/>
    </location>
</feature>
<dbReference type="Proteomes" id="UP000653358">
    <property type="component" value="Unassembled WGS sequence"/>
</dbReference>
<keyword evidence="1" id="KW-0472">Membrane</keyword>
<proteinExistence type="predicted"/>
<feature type="transmembrane region" description="Helical" evidence="1">
    <location>
        <begin position="133"/>
        <end position="153"/>
    </location>
</feature>
<sequence length="167" mass="19231">MLIKKSTKPKDLFHLGFELGLILKGLNGLLEMIGGILFLFLNPDRLNYIIVLLTQKELSHDPNDMVANALINLSHSFSVSTQHFGSFYLLSHGLIKCILVFLLWRRKSWAYPLTIGAIALFILYQLYRYIISPSWFLIVLSIFDAVMIGLTLIEYRKMRSQPVQLEE</sequence>
<name>A0ABR6WL11_9FIRM</name>
<gene>
    <name evidence="2" type="ORF">GH807_07075</name>
</gene>
<organism evidence="2 3">
    <name type="scientific">Acetobacterium tundrae</name>
    <dbReference type="NCBI Taxonomy" id="132932"/>
    <lineage>
        <taxon>Bacteria</taxon>
        <taxon>Bacillati</taxon>
        <taxon>Bacillota</taxon>
        <taxon>Clostridia</taxon>
        <taxon>Eubacteriales</taxon>
        <taxon>Eubacteriaceae</taxon>
        <taxon>Acetobacterium</taxon>
    </lineage>
</organism>
<protein>
    <submittedName>
        <fullName evidence="2">DUF2127 domain-containing protein</fullName>
    </submittedName>
</protein>
<dbReference type="RefSeq" id="WP_148605473.1">
    <property type="nucleotide sequence ID" value="NZ_RXYB01000021.1"/>
</dbReference>
<keyword evidence="1" id="KW-1133">Transmembrane helix</keyword>
<dbReference type="Pfam" id="PF09900">
    <property type="entry name" value="DUF2127"/>
    <property type="match status" value="1"/>
</dbReference>
<reference evidence="2 3" key="1">
    <citation type="journal article" date="2020" name="mSystems">
        <title>Defining Genomic and Predicted Metabolic Features of the Acetobacterium Genus.</title>
        <authorList>
            <person name="Ross D.E."/>
            <person name="Marshall C.W."/>
            <person name="Gulliver D."/>
            <person name="May H.D."/>
            <person name="Norman R.S."/>
        </authorList>
    </citation>
    <scope>NUCLEOTIDE SEQUENCE [LARGE SCALE GENOMIC DNA]</scope>
    <source>
        <strain evidence="2 3">DSM 9173</strain>
    </source>
</reference>
<accession>A0ABR6WL11</accession>
<keyword evidence="1" id="KW-0812">Transmembrane</keyword>
<dbReference type="EMBL" id="WJBB01000006">
    <property type="protein sequence ID" value="MBC3796812.1"/>
    <property type="molecule type" value="Genomic_DNA"/>
</dbReference>
<feature type="transmembrane region" description="Helical" evidence="1">
    <location>
        <begin position="21"/>
        <end position="41"/>
    </location>
</feature>
<dbReference type="InterPro" id="IPR021125">
    <property type="entry name" value="DUF2127"/>
</dbReference>
<dbReference type="PIRSF" id="PIRSF034455">
    <property type="entry name" value="UCP034455"/>
    <property type="match status" value="1"/>
</dbReference>
<evidence type="ECO:0000313" key="2">
    <source>
        <dbReference type="EMBL" id="MBC3796812.1"/>
    </source>
</evidence>
<keyword evidence="3" id="KW-1185">Reference proteome</keyword>